<name>A0A2S7RX82_ENTMU</name>
<dbReference type="EMBL" id="PUAP01000012">
    <property type="protein sequence ID" value="PQF24617.1"/>
    <property type="molecule type" value="Genomic_DNA"/>
</dbReference>
<dbReference type="AlphaFoldDB" id="A0A2S7RX82"/>
<sequence length="61" mass="7106">MLIKMLPLLILIGFYIFISIKIRNANDISKTTKYVFYFFIVLGGGILLYIAFVFLFFGINF</sequence>
<protein>
    <submittedName>
        <fullName evidence="2">Uncharacterized protein</fullName>
    </submittedName>
</protein>
<evidence type="ECO:0000313" key="2">
    <source>
        <dbReference type="EMBL" id="PQF24617.1"/>
    </source>
</evidence>
<keyword evidence="1" id="KW-0812">Transmembrane</keyword>
<evidence type="ECO:0000313" key="3">
    <source>
        <dbReference type="Proteomes" id="UP000237934"/>
    </source>
</evidence>
<dbReference type="Proteomes" id="UP000237934">
    <property type="component" value="Unassembled WGS sequence"/>
</dbReference>
<accession>A0A2S7RX82</accession>
<organism evidence="2 3">
    <name type="scientific">Enterococcus mundtii</name>
    <dbReference type="NCBI Taxonomy" id="53346"/>
    <lineage>
        <taxon>Bacteria</taxon>
        <taxon>Bacillati</taxon>
        <taxon>Bacillota</taxon>
        <taxon>Bacilli</taxon>
        <taxon>Lactobacillales</taxon>
        <taxon>Enterococcaceae</taxon>
        <taxon>Enterococcus</taxon>
    </lineage>
</organism>
<reference evidence="2 3" key="1">
    <citation type="journal article" date="2018" name="Pathog. Dis.">
        <title>Whole-genome sequencing based characterization of antimicrobial resistance in Enterococcus.</title>
        <authorList>
            <person name="Tyson G."/>
        </authorList>
    </citation>
    <scope>NUCLEOTIDE SEQUENCE [LARGE SCALE GENOMIC DNA]</scope>
    <source>
        <strain evidence="2 3">CVM N55263</strain>
    </source>
</reference>
<feature type="transmembrane region" description="Helical" evidence="1">
    <location>
        <begin position="34"/>
        <end position="59"/>
    </location>
</feature>
<keyword evidence="1" id="KW-1133">Transmembrane helix</keyword>
<gene>
    <name evidence="2" type="ORF">CUS89_03705</name>
</gene>
<feature type="transmembrane region" description="Helical" evidence="1">
    <location>
        <begin position="6"/>
        <end position="22"/>
    </location>
</feature>
<evidence type="ECO:0000256" key="1">
    <source>
        <dbReference type="SAM" id="Phobius"/>
    </source>
</evidence>
<proteinExistence type="predicted"/>
<comment type="caution">
    <text evidence="2">The sequence shown here is derived from an EMBL/GenBank/DDBJ whole genome shotgun (WGS) entry which is preliminary data.</text>
</comment>
<keyword evidence="1" id="KW-0472">Membrane</keyword>